<keyword evidence="1" id="KW-0472">Membrane</keyword>
<feature type="transmembrane region" description="Helical" evidence="1">
    <location>
        <begin position="12"/>
        <end position="34"/>
    </location>
</feature>
<dbReference type="EMBL" id="CP121106">
    <property type="protein sequence ID" value="WFL75955.1"/>
    <property type="molecule type" value="Genomic_DNA"/>
</dbReference>
<evidence type="ECO:0000313" key="3">
    <source>
        <dbReference type="EMBL" id="WFL75955.1"/>
    </source>
</evidence>
<feature type="transmembrane region" description="Helical" evidence="1">
    <location>
        <begin position="209"/>
        <end position="229"/>
    </location>
</feature>
<feature type="transmembrane region" description="Helical" evidence="1">
    <location>
        <begin position="263"/>
        <end position="283"/>
    </location>
</feature>
<dbReference type="PANTHER" id="PTHR23028">
    <property type="entry name" value="ACETYLTRANSFERASE"/>
    <property type="match status" value="1"/>
</dbReference>
<organism evidence="3 4">
    <name type="scientific">Altererythrobacter arenosus</name>
    <dbReference type="NCBI Taxonomy" id="3032592"/>
    <lineage>
        <taxon>Bacteria</taxon>
        <taxon>Pseudomonadati</taxon>
        <taxon>Pseudomonadota</taxon>
        <taxon>Alphaproteobacteria</taxon>
        <taxon>Sphingomonadales</taxon>
        <taxon>Erythrobacteraceae</taxon>
        <taxon>Altererythrobacter</taxon>
    </lineage>
</organism>
<proteinExistence type="predicted"/>
<evidence type="ECO:0000256" key="1">
    <source>
        <dbReference type="SAM" id="Phobius"/>
    </source>
</evidence>
<keyword evidence="4" id="KW-1185">Reference proteome</keyword>
<feature type="transmembrane region" description="Helical" evidence="1">
    <location>
        <begin position="54"/>
        <end position="78"/>
    </location>
</feature>
<keyword evidence="1" id="KW-0812">Transmembrane</keyword>
<sequence length="380" mass="41076">MKRSAPATYFWTLDLIRFGSAVLVVLFHISAYGGASPAWPAPAAEAPLSALQPIAWMGWVGVQIFFVLSGFVIAASARNCNASTFLKKRAIRLMPALWISASIALLVRVLWGESLGELGLAFLRTIVLSPKGPYIDGVVWTLAVEAIFYVATTLVISFSSLIGGIDRALSKFAFALGLASAAFTIVHLAAETNLGGFGEIVPSESLSWFGFDVSLLRHGVFFALGILLFQAIDNGIGRRTSLAVWALCAACSLQILIKAGLSFAALVPIACWALATVMIYLGAKHGHRLIKRDVRPIMRPIGLMTYPLYLNHFVLGQALLPILAGWISNSALLGTVLMAILLVNAWLIAQFPEQWVQRHLKTALLGNTKRVPHRETEALA</sequence>
<feature type="transmembrane region" description="Helical" evidence="1">
    <location>
        <begin position="241"/>
        <end position="257"/>
    </location>
</feature>
<evidence type="ECO:0000313" key="4">
    <source>
        <dbReference type="Proteomes" id="UP001215827"/>
    </source>
</evidence>
<protein>
    <submittedName>
        <fullName evidence="3">Acyltransferase</fullName>
        <ecNumber evidence="3">2.3.-.-</ecNumber>
    </submittedName>
</protein>
<keyword evidence="3" id="KW-0808">Transferase</keyword>
<dbReference type="InterPro" id="IPR002656">
    <property type="entry name" value="Acyl_transf_3_dom"/>
</dbReference>
<gene>
    <name evidence="3" type="ORF">P7228_08010</name>
</gene>
<keyword evidence="3" id="KW-0012">Acyltransferase</keyword>
<name>A0ABY8FNW4_9SPHN</name>
<feature type="domain" description="Acyltransferase 3" evidence="2">
    <location>
        <begin position="13"/>
        <end position="348"/>
    </location>
</feature>
<feature type="transmembrane region" description="Helical" evidence="1">
    <location>
        <begin position="172"/>
        <end position="189"/>
    </location>
</feature>
<dbReference type="EC" id="2.3.-.-" evidence="3"/>
<dbReference type="Proteomes" id="UP001215827">
    <property type="component" value="Chromosome"/>
</dbReference>
<dbReference type="Pfam" id="PF01757">
    <property type="entry name" value="Acyl_transf_3"/>
    <property type="match status" value="1"/>
</dbReference>
<dbReference type="InterPro" id="IPR050879">
    <property type="entry name" value="Acyltransferase_3"/>
</dbReference>
<keyword evidence="1" id="KW-1133">Transmembrane helix</keyword>
<accession>A0ABY8FNW4</accession>
<reference evidence="3 4" key="1">
    <citation type="submission" date="2023-03" db="EMBL/GenBank/DDBJ databases">
        <title>Altererythrobacter sp. CAU 1644 isolated from sand.</title>
        <authorList>
            <person name="Kim W."/>
        </authorList>
    </citation>
    <scope>NUCLEOTIDE SEQUENCE [LARGE SCALE GENOMIC DNA]</scope>
    <source>
        <strain evidence="3 4">CAU 1644</strain>
    </source>
</reference>
<evidence type="ECO:0000259" key="2">
    <source>
        <dbReference type="Pfam" id="PF01757"/>
    </source>
</evidence>
<dbReference type="GO" id="GO:0016746">
    <property type="term" value="F:acyltransferase activity"/>
    <property type="evidence" value="ECO:0007669"/>
    <property type="project" value="UniProtKB-KW"/>
</dbReference>
<feature type="transmembrane region" description="Helical" evidence="1">
    <location>
        <begin position="90"/>
        <end position="111"/>
    </location>
</feature>
<feature type="transmembrane region" description="Helical" evidence="1">
    <location>
        <begin position="146"/>
        <end position="165"/>
    </location>
</feature>
<dbReference type="RefSeq" id="WP_278014723.1">
    <property type="nucleotide sequence ID" value="NZ_CP121106.1"/>
</dbReference>
<feature type="transmembrane region" description="Helical" evidence="1">
    <location>
        <begin position="330"/>
        <end position="349"/>
    </location>
</feature>
<feature type="transmembrane region" description="Helical" evidence="1">
    <location>
        <begin position="303"/>
        <end position="324"/>
    </location>
</feature>